<dbReference type="Proteomes" id="UP000663193">
    <property type="component" value="Chromosome 9"/>
</dbReference>
<dbReference type="InterPro" id="IPR015892">
    <property type="entry name" value="Carbonic_anhydrase_CS"/>
</dbReference>
<keyword evidence="3 7" id="KW-0479">Metal-binding</keyword>
<dbReference type="RefSeq" id="XP_001797035.1">
    <property type="nucleotide sequence ID" value="XM_001796983.1"/>
</dbReference>
<dbReference type="Pfam" id="PF00484">
    <property type="entry name" value="Pro_CA"/>
    <property type="match status" value="1"/>
</dbReference>
<dbReference type="InterPro" id="IPR001765">
    <property type="entry name" value="Carbonic_anhydrase"/>
</dbReference>
<accession>A0A7U2F644</accession>
<feature type="binding site" evidence="7">
    <location>
        <position position="48"/>
    </location>
    <ligand>
        <name>Zn(2+)</name>
        <dbReference type="ChEBI" id="CHEBI:29105"/>
    </ligand>
</feature>
<keyword evidence="10" id="KW-1185">Reference proteome</keyword>
<comment type="cofactor">
    <cofactor evidence="7">
        <name>Zn(2+)</name>
        <dbReference type="ChEBI" id="CHEBI:29105"/>
    </cofactor>
    <text evidence="7">Binds 1 zinc ion per subunit.</text>
</comment>
<dbReference type="VEuPathDB" id="FungiDB:JI435_066700"/>
<organism evidence="9 10">
    <name type="scientific">Phaeosphaeria nodorum (strain SN15 / ATCC MYA-4574 / FGSC 10173)</name>
    <name type="common">Glume blotch fungus</name>
    <name type="synonym">Parastagonospora nodorum</name>
    <dbReference type="NCBI Taxonomy" id="321614"/>
    <lineage>
        <taxon>Eukaryota</taxon>
        <taxon>Fungi</taxon>
        <taxon>Dikarya</taxon>
        <taxon>Ascomycota</taxon>
        <taxon>Pezizomycotina</taxon>
        <taxon>Dothideomycetes</taxon>
        <taxon>Pleosporomycetidae</taxon>
        <taxon>Pleosporales</taxon>
        <taxon>Pleosporineae</taxon>
        <taxon>Phaeosphaeriaceae</taxon>
        <taxon>Parastagonospora</taxon>
    </lineage>
</organism>
<dbReference type="GO" id="GO:0008270">
    <property type="term" value="F:zinc ion binding"/>
    <property type="evidence" value="ECO:0007669"/>
    <property type="project" value="UniProtKB-UniRule"/>
</dbReference>
<dbReference type="CDD" id="cd00883">
    <property type="entry name" value="beta_CA_cladeA"/>
    <property type="match status" value="1"/>
</dbReference>
<dbReference type="EMBL" id="CP069031">
    <property type="protein sequence ID" value="QRC99341.1"/>
    <property type="molecule type" value="Genomic_DNA"/>
</dbReference>
<dbReference type="InterPro" id="IPR036874">
    <property type="entry name" value="Carbonic_anhydrase_sf"/>
</dbReference>
<evidence type="ECO:0000256" key="3">
    <source>
        <dbReference type="ARBA" id="ARBA00022723"/>
    </source>
</evidence>
<dbReference type="PANTHER" id="PTHR11002:SF76">
    <property type="entry name" value="CARBONIC ANHYDRASE"/>
    <property type="match status" value="1"/>
</dbReference>
<evidence type="ECO:0000256" key="4">
    <source>
        <dbReference type="ARBA" id="ARBA00022833"/>
    </source>
</evidence>
<evidence type="ECO:0000256" key="6">
    <source>
        <dbReference type="ARBA" id="ARBA00048348"/>
    </source>
</evidence>
<dbReference type="OMA" id="CGGIWAS"/>
<evidence type="ECO:0000256" key="1">
    <source>
        <dbReference type="ARBA" id="ARBA00006217"/>
    </source>
</evidence>
<evidence type="ECO:0000256" key="7">
    <source>
        <dbReference type="PIRSR" id="PIRSR601765-1"/>
    </source>
</evidence>
<dbReference type="OrthoDB" id="10248475at2759"/>
<comment type="function">
    <text evidence="8">Reversible hydration of carbon dioxide.</text>
</comment>
<name>A0A7U2F644_PHANO</name>
<dbReference type="EC" id="4.2.1.1" evidence="2 8"/>
<dbReference type="PANTHER" id="PTHR11002">
    <property type="entry name" value="CARBONIC ANHYDRASE"/>
    <property type="match status" value="1"/>
</dbReference>
<feature type="binding site" evidence="7">
    <location>
        <position position="46"/>
    </location>
    <ligand>
        <name>Zn(2+)</name>
        <dbReference type="ChEBI" id="CHEBI:29105"/>
    </ligand>
</feature>
<dbReference type="KEGG" id="pno:SNOG_06670"/>
<dbReference type="SUPFAM" id="SSF53056">
    <property type="entry name" value="beta-carbonic anhydrase, cab"/>
    <property type="match status" value="1"/>
</dbReference>
<protein>
    <recommendedName>
        <fullName evidence="2 8">Carbonic anhydrase</fullName>
        <ecNumber evidence="2 8">4.2.1.1</ecNumber>
    </recommendedName>
    <alternativeName>
        <fullName evidence="8">Carbonate dehydratase</fullName>
    </alternativeName>
</protein>
<feature type="binding site" evidence="7">
    <location>
        <position position="102"/>
    </location>
    <ligand>
        <name>Zn(2+)</name>
        <dbReference type="ChEBI" id="CHEBI:29105"/>
    </ligand>
</feature>
<comment type="catalytic activity">
    <reaction evidence="6 8">
        <text>hydrogencarbonate + H(+) = CO2 + H2O</text>
        <dbReference type="Rhea" id="RHEA:10748"/>
        <dbReference type="ChEBI" id="CHEBI:15377"/>
        <dbReference type="ChEBI" id="CHEBI:15378"/>
        <dbReference type="ChEBI" id="CHEBI:16526"/>
        <dbReference type="ChEBI" id="CHEBI:17544"/>
        <dbReference type="EC" id="4.2.1.1"/>
    </reaction>
</comment>
<reference evidence="10" key="1">
    <citation type="journal article" date="2021" name="BMC Genomics">
        <title>Chromosome-level genome assembly and manually-curated proteome of model necrotroph Parastagonospora nodorum Sn15 reveals a genome-wide trove of candidate effector homologs, and redundancy of virulence-related functions within an accessory chromosome.</title>
        <authorList>
            <person name="Bertazzoni S."/>
            <person name="Jones D.A.B."/>
            <person name="Phan H.T."/>
            <person name="Tan K.-C."/>
            <person name="Hane J.K."/>
        </authorList>
    </citation>
    <scope>NUCLEOTIDE SEQUENCE [LARGE SCALE GENOMIC DNA]</scope>
    <source>
        <strain evidence="10">SN15 / ATCC MYA-4574 / FGSC 10173)</strain>
    </source>
</reference>
<dbReference type="GO" id="GO:0004089">
    <property type="term" value="F:carbonate dehydratase activity"/>
    <property type="evidence" value="ECO:0007669"/>
    <property type="project" value="UniProtKB-UniRule"/>
</dbReference>
<keyword evidence="4 7" id="KW-0862">Zinc</keyword>
<dbReference type="PROSITE" id="PS00705">
    <property type="entry name" value="PROK_CO2_ANHYDRASE_2"/>
    <property type="match status" value="1"/>
</dbReference>
<gene>
    <name evidence="9" type="ORF">JI435_066700</name>
</gene>
<evidence type="ECO:0000313" key="9">
    <source>
        <dbReference type="EMBL" id="QRC99341.1"/>
    </source>
</evidence>
<feature type="binding site" evidence="7">
    <location>
        <position position="105"/>
    </location>
    <ligand>
        <name>Zn(2+)</name>
        <dbReference type="ChEBI" id="CHEBI:29105"/>
    </ligand>
</feature>
<dbReference type="Gene3D" id="3.40.1050.10">
    <property type="entry name" value="Carbonic anhydrase"/>
    <property type="match status" value="1"/>
</dbReference>
<dbReference type="SMART" id="SM00947">
    <property type="entry name" value="Pro_CA"/>
    <property type="match status" value="1"/>
</dbReference>
<sequence>MATYIDPLDHLLAGNRHYVQRTTERNPNTFKDLAKGQAPEILWIGCADSRVPETTVCHCKPGDIFVHRNIANTVHANDLNSASVVEYAVAHLKVKKVVVCGHTKCGGAAAALGDADLGETLNTWLHPVRELRRKHKLELEKLTNDDARASRVAELNVQASIEVLRQHPAIKRAMSERGLTLHGLIYDIGAGELKMIDGKGSGQKANGLWSPR</sequence>
<evidence type="ECO:0000256" key="5">
    <source>
        <dbReference type="ARBA" id="ARBA00023239"/>
    </source>
</evidence>
<proteinExistence type="inferred from homology"/>
<comment type="similarity">
    <text evidence="1 8">Belongs to the beta-class carbonic anhydrase family.</text>
</comment>
<dbReference type="AlphaFoldDB" id="A0A7U2F644"/>
<keyword evidence="5 8" id="KW-0456">Lyase</keyword>
<evidence type="ECO:0000256" key="8">
    <source>
        <dbReference type="RuleBase" id="RU003956"/>
    </source>
</evidence>
<evidence type="ECO:0000256" key="2">
    <source>
        <dbReference type="ARBA" id="ARBA00012925"/>
    </source>
</evidence>
<dbReference type="GO" id="GO:0015976">
    <property type="term" value="P:carbon utilization"/>
    <property type="evidence" value="ECO:0007669"/>
    <property type="project" value="InterPro"/>
</dbReference>
<evidence type="ECO:0000313" key="10">
    <source>
        <dbReference type="Proteomes" id="UP000663193"/>
    </source>
</evidence>